<dbReference type="InterPro" id="IPR005804">
    <property type="entry name" value="FA_desaturase_dom"/>
</dbReference>
<dbReference type="GO" id="GO:0046872">
    <property type="term" value="F:metal ion binding"/>
    <property type="evidence" value="ECO:0007669"/>
    <property type="project" value="UniProtKB-KW"/>
</dbReference>
<comment type="similarity">
    <text evidence="2">Belongs to the fatty acid desaturase type 1 family. AlkB subfamily.</text>
</comment>
<feature type="domain" description="Fatty acid desaturase" evidence="13">
    <location>
        <begin position="112"/>
        <end position="310"/>
    </location>
</feature>
<accession>A0A512M2P2</accession>
<dbReference type="GO" id="GO:0005886">
    <property type="term" value="C:plasma membrane"/>
    <property type="evidence" value="ECO:0007669"/>
    <property type="project" value="UniProtKB-SubCell"/>
</dbReference>
<evidence type="ECO:0000256" key="1">
    <source>
        <dbReference type="ARBA" id="ARBA00004429"/>
    </source>
</evidence>
<evidence type="ECO:0000256" key="2">
    <source>
        <dbReference type="ARBA" id="ARBA00010823"/>
    </source>
</evidence>
<keyword evidence="11 12" id="KW-0472">Membrane</keyword>
<name>A0A512M2P2_9BACT</name>
<dbReference type="PANTHER" id="PTHR38674:SF1">
    <property type="entry name" value="ALKANE 1-MONOOXYGENASE 1"/>
    <property type="match status" value="1"/>
</dbReference>
<evidence type="ECO:0000256" key="10">
    <source>
        <dbReference type="ARBA" id="ARBA00023033"/>
    </source>
</evidence>
<keyword evidence="5 12" id="KW-0812">Transmembrane</keyword>
<sequence length="358" mass="40793">MDTPSGQPLNATAKTRHLLWCLLPQVLIVLFWTGWQAGGLWLALPSVFLMVIVPGLDWLTGWQDDQGFEKAQFSGWELSLLHWNVRLYALFYMVAVVWSVASLERFSPLELGLLLAACSLMAGIGFGAGHELLHGKELPDQVMQRLLTSFLFYPHYKLIHIRSHHVHAGTDEDENTAWMNETLYAYLFRTIPGSAVRCWQMEMRRVNSLYGQGLPALLRNRMLGYVLGQIAILASMAALGGIKGFAFFLLHLIGAHVILESVNYIQHYGLLRKMSDGQYEKTGPEHSWDTYHFFSSYITFRVGHHSNHHIAVRPYYLLYTQPEAPKLPVGYFWAIALVMIPPWWRHVAHPRLGPQEAA</sequence>
<evidence type="ECO:0000256" key="9">
    <source>
        <dbReference type="ARBA" id="ARBA00023004"/>
    </source>
</evidence>
<feature type="transmembrane region" description="Helical" evidence="12">
    <location>
        <begin position="41"/>
        <end position="59"/>
    </location>
</feature>
<evidence type="ECO:0000256" key="8">
    <source>
        <dbReference type="ARBA" id="ARBA00023002"/>
    </source>
</evidence>
<keyword evidence="8" id="KW-0560">Oxidoreductase</keyword>
<reference evidence="14 15" key="1">
    <citation type="submission" date="2019-07" db="EMBL/GenBank/DDBJ databases">
        <title>Whole genome shotgun sequence of Brevifollis gellanilyticus NBRC 108608.</title>
        <authorList>
            <person name="Hosoyama A."/>
            <person name="Uohara A."/>
            <person name="Ohji S."/>
            <person name="Ichikawa N."/>
        </authorList>
    </citation>
    <scope>NUCLEOTIDE SEQUENCE [LARGE SCALE GENOMIC DNA]</scope>
    <source>
        <strain evidence="14 15">NBRC 108608</strain>
    </source>
</reference>
<dbReference type="Proteomes" id="UP000321577">
    <property type="component" value="Unassembled WGS sequence"/>
</dbReference>
<keyword evidence="7 12" id="KW-1133">Transmembrane helix</keyword>
<evidence type="ECO:0000256" key="3">
    <source>
        <dbReference type="ARBA" id="ARBA00022475"/>
    </source>
</evidence>
<evidence type="ECO:0000256" key="5">
    <source>
        <dbReference type="ARBA" id="ARBA00022692"/>
    </source>
</evidence>
<dbReference type="AlphaFoldDB" id="A0A512M2P2"/>
<evidence type="ECO:0000256" key="6">
    <source>
        <dbReference type="ARBA" id="ARBA00022723"/>
    </source>
</evidence>
<keyword evidence="6" id="KW-0479">Metal-binding</keyword>
<gene>
    <name evidence="14" type="primary">alkB2</name>
    <name evidence="14" type="ORF">BGE01nite_02910</name>
</gene>
<proteinExistence type="inferred from homology"/>
<evidence type="ECO:0000256" key="7">
    <source>
        <dbReference type="ARBA" id="ARBA00022989"/>
    </source>
</evidence>
<feature type="transmembrane region" description="Helical" evidence="12">
    <location>
        <begin position="80"/>
        <end position="101"/>
    </location>
</feature>
<comment type="caution">
    <text evidence="14">The sequence shown here is derived from an EMBL/GenBank/DDBJ whole genome shotgun (WGS) entry which is preliminary data.</text>
</comment>
<feature type="transmembrane region" description="Helical" evidence="12">
    <location>
        <begin position="113"/>
        <end position="133"/>
    </location>
</feature>
<dbReference type="Pfam" id="PF00487">
    <property type="entry name" value="FA_desaturase"/>
    <property type="match status" value="1"/>
</dbReference>
<keyword evidence="15" id="KW-1185">Reference proteome</keyword>
<keyword evidence="9" id="KW-0408">Iron</keyword>
<feature type="transmembrane region" description="Helical" evidence="12">
    <location>
        <begin position="17"/>
        <end position="35"/>
    </location>
</feature>
<keyword evidence="10 14" id="KW-0503">Monooxygenase</keyword>
<organism evidence="14 15">
    <name type="scientific">Brevifollis gellanilyticus</name>
    <dbReference type="NCBI Taxonomy" id="748831"/>
    <lineage>
        <taxon>Bacteria</taxon>
        <taxon>Pseudomonadati</taxon>
        <taxon>Verrucomicrobiota</taxon>
        <taxon>Verrucomicrobiia</taxon>
        <taxon>Verrucomicrobiales</taxon>
        <taxon>Verrucomicrobiaceae</taxon>
    </lineage>
</organism>
<evidence type="ECO:0000313" key="15">
    <source>
        <dbReference type="Proteomes" id="UP000321577"/>
    </source>
</evidence>
<dbReference type="EMBL" id="BKAG01000001">
    <property type="protein sequence ID" value="GEP41000.1"/>
    <property type="molecule type" value="Genomic_DNA"/>
</dbReference>
<keyword evidence="3" id="KW-1003">Cell membrane</keyword>
<protein>
    <submittedName>
        <fullName evidence="14">Alkane 1-monooxygenase 2</fullName>
    </submittedName>
</protein>
<evidence type="ECO:0000256" key="12">
    <source>
        <dbReference type="SAM" id="Phobius"/>
    </source>
</evidence>
<keyword evidence="4" id="KW-0997">Cell inner membrane</keyword>
<comment type="subcellular location">
    <subcellularLocation>
        <location evidence="1">Cell inner membrane</location>
        <topology evidence="1">Multi-pass membrane protein</topology>
    </subcellularLocation>
</comment>
<evidence type="ECO:0000313" key="14">
    <source>
        <dbReference type="EMBL" id="GEP41000.1"/>
    </source>
</evidence>
<dbReference type="PANTHER" id="PTHR38674">
    <property type="entry name" value="ALKANE 1-MONOOXYGENASE 1"/>
    <property type="match status" value="1"/>
</dbReference>
<evidence type="ECO:0000256" key="4">
    <source>
        <dbReference type="ARBA" id="ARBA00022519"/>
    </source>
</evidence>
<dbReference type="RefSeq" id="WP_146848465.1">
    <property type="nucleotide sequence ID" value="NZ_BKAG01000001.1"/>
</dbReference>
<dbReference type="GO" id="GO:0004497">
    <property type="term" value="F:monooxygenase activity"/>
    <property type="evidence" value="ECO:0007669"/>
    <property type="project" value="UniProtKB-KW"/>
</dbReference>
<evidence type="ECO:0000256" key="11">
    <source>
        <dbReference type="ARBA" id="ARBA00023136"/>
    </source>
</evidence>
<feature type="transmembrane region" description="Helical" evidence="12">
    <location>
        <begin position="222"/>
        <end position="239"/>
    </location>
</feature>
<dbReference type="OrthoDB" id="4759734at2"/>
<dbReference type="InterPro" id="IPR033885">
    <property type="entry name" value="AlkB/XylM"/>
</dbReference>
<dbReference type="GO" id="GO:0006629">
    <property type="term" value="P:lipid metabolic process"/>
    <property type="evidence" value="ECO:0007669"/>
    <property type="project" value="InterPro"/>
</dbReference>
<evidence type="ECO:0000259" key="13">
    <source>
        <dbReference type="Pfam" id="PF00487"/>
    </source>
</evidence>